<evidence type="ECO:0000256" key="9">
    <source>
        <dbReference type="PROSITE-ProRule" id="PRU01379"/>
    </source>
</evidence>
<dbReference type="CDD" id="cd03858">
    <property type="entry name" value="M14_CP_N-E_like"/>
    <property type="match status" value="1"/>
</dbReference>
<dbReference type="PANTHER" id="PTHR11532">
    <property type="entry name" value="PROTEASE M14 CARBOXYPEPTIDASE"/>
    <property type="match status" value="1"/>
</dbReference>
<evidence type="ECO:0000256" key="6">
    <source>
        <dbReference type="ARBA" id="ARBA00022801"/>
    </source>
</evidence>
<dbReference type="Pfam" id="PF00246">
    <property type="entry name" value="Peptidase_M14"/>
    <property type="match status" value="2"/>
</dbReference>
<evidence type="ECO:0000313" key="14">
    <source>
        <dbReference type="EMBL" id="CAD7087366.1"/>
    </source>
</evidence>
<dbReference type="Pfam" id="PF13620">
    <property type="entry name" value="CarboxypepD_reg"/>
    <property type="match status" value="3"/>
</dbReference>
<evidence type="ECO:0000256" key="11">
    <source>
        <dbReference type="SAM" id="Phobius"/>
    </source>
</evidence>
<keyword evidence="11" id="KW-1133">Transmembrane helix</keyword>
<dbReference type="FunCoup" id="A0A7R8UUL9">
    <property type="interactions" value="775"/>
</dbReference>
<evidence type="ECO:0000259" key="13">
    <source>
        <dbReference type="PROSITE" id="PS52035"/>
    </source>
</evidence>
<evidence type="ECO:0000256" key="1">
    <source>
        <dbReference type="ARBA" id="ARBA00001947"/>
    </source>
</evidence>
<evidence type="ECO:0000256" key="7">
    <source>
        <dbReference type="ARBA" id="ARBA00022833"/>
    </source>
</evidence>
<keyword evidence="15" id="KW-1185">Reference proteome</keyword>
<reference evidence="14 15" key="1">
    <citation type="submission" date="2020-11" db="EMBL/GenBank/DDBJ databases">
        <authorList>
            <person name="Wallbank WR R."/>
            <person name="Pardo Diaz C."/>
            <person name="Kozak K."/>
            <person name="Martin S."/>
            <person name="Jiggins C."/>
            <person name="Moest M."/>
            <person name="Warren A I."/>
            <person name="Generalovic N T."/>
            <person name="Byers J.R.P. K."/>
            <person name="Montejo-Kovacevich G."/>
            <person name="Yen C E."/>
        </authorList>
    </citation>
    <scope>NUCLEOTIDE SEQUENCE [LARGE SCALE GENOMIC DNA]</scope>
</reference>
<dbReference type="FunFam" id="3.40.630.10:FF:000104">
    <property type="entry name" value="Silver, isoform N"/>
    <property type="match status" value="1"/>
</dbReference>
<keyword evidence="11" id="KW-0812">Transmembrane</keyword>
<dbReference type="FunFam" id="2.60.40.1120:FF:000016">
    <property type="entry name" value="carboxypeptidase D isoform X2"/>
    <property type="match status" value="1"/>
</dbReference>
<dbReference type="SMART" id="SM00631">
    <property type="entry name" value="Zn_pept"/>
    <property type="match status" value="2"/>
</dbReference>
<dbReference type="Gene3D" id="3.40.630.10">
    <property type="entry name" value="Zn peptidases"/>
    <property type="match status" value="3"/>
</dbReference>
<feature type="region of interest" description="Disordered" evidence="10">
    <location>
        <begin position="583"/>
        <end position="608"/>
    </location>
</feature>
<feature type="domain" description="Peptidase M14" evidence="13">
    <location>
        <begin position="68"/>
        <end position="362"/>
    </location>
</feature>
<feature type="signal peptide" evidence="12">
    <location>
        <begin position="1"/>
        <end position="19"/>
    </location>
</feature>
<dbReference type="PANTHER" id="PTHR11532:SF62">
    <property type="entry name" value="CARBOXYPEPTIDASE D"/>
    <property type="match status" value="1"/>
</dbReference>
<dbReference type="InterPro" id="IPR057246">
    <property type="entry name" value="CARBOXYPEPT_ZN_1"/>
</dbReference>
<name>A0A7R8UUL9_HERIL</name>
<evidence type="ECO:0000256" key="8">
    <source>
        <dbReference type="ARBA" id="ARBA00023180"/>
    </source>
</evidence>
<dbReference type="SUPFAM" id="SSF49464">
    <property type="entry name" value="Carboxypeptidase regulatory domain-like"/>
    <property type="match status" value="4"/>
</dbReference>
<feature type="domain" description="Peptidase M14" evidence="13">
    <location>
        <begin position="474"/>
        <end position="772"/>
    </location>
</feature>
<keyword evidence="8" id="KW-0325">Glycoprotein</keyword>
<dbReference type="PROSITE" id="PS00132">
    <property type="entry name" value="CARBOXYPEPT_ZN_1"/>
    <property type="match status" value="2"/>
</dbReference>
<dbReference type="CDD" id="cd03868">
    <property type="entry name" value="M14_CPD_I"/>
    <property type="match status" value="1"/>
</dbReference>
<dbReference type="Proteomes" id="UP000594454">
    <property type="component" value="Chromosome 4"/>
</dbReference>
<keyword evidence="3" id="KW-0121">Carboxypeptidase</keyword>
<organism evidence="14 15">
    <name type="scientific">Hermetia illucens</name>
    <name type="common">Black soldier fly</name>
    <dbReference type="NCBI Taxonomy" id="343691"/>
    <lineage>
        <taxon>Eukaryota</taxon>
        <taxon>Metazoa</taxon>
        <taxon>Ecdysozoa</taxon>
        <taxon>Arthropoda</taxon>
        <taxon>Hexapoda</taxon>
        <taxon>Insecta</taxon>
        <taxon>Pterygota</taxon>
        <taxon>Neoptera</taxon>
        <taxon>Endopterygota</taxon>
        <taxon>Diptera</taxon>
        <taxon>Brachycera</taxon>
        <taxon>Stratiomyomorpha</taxon>
        <taxon>Stratiomyidae</taxon>
        <taxon>Hermetiinae</taxon>
        <taxon>Hermetia</taxon>
    </lineage>
</organism>
<keyword evidence="11" id="KW-0472">Membrane</keyword>
<dbReference type="InterPro" id="IPR008969">
    <property type="entry name" value="CarboxyPept-like_regulatory"/>
</dbReference>
<dbReference type="GO" id="GO:0004181">
    <property type="term" value="F:metallocarboxypeptidase activity"/>
    <property type="evidence" value="ECO:0007669"/>
    <property type="project" value="InterPro"/>
</dbReference>
<dbReference type="CDD" id="cd11308">
    <property type="entry name" value="Peptidase_M14NE-CP-C_like"/>
    <property type="match status" value="2"/>
</dbReference>
<evidence type="ECO:0000256" key="4">
    <source>
        <dbReference type="ARBA" id="ARBA00022670"/>
    </source>
</evidence>
<dbReference type="PRINTS" id="PR00765">
    <property type="entry name" value="CRBOXYPTASEA"/>
</dbReference>
<comment type="similarity">
    <text evidence="2 9">Belongs to the peptidase M14 family.</text>
</comment>
<dbReference type="Gene3D" id="2.60.40.1120">
    <property type="entry name" value="Carboxypeptidase-like, regulatory domain"/>
    <property type="match status" value="4"/>
</dbReference>
<feature type="chain" id="PRO_5030605225" description="Peptidase M14 domain-containing protein" evidence="12">
    <location>
        <begin position="20"/>
        <end position="1440"/>
    </location>
</feature>
<dbReference type="OrthoDB" id="10249045at2759"/>
<dbReference type="GO" id="GO:0016485">
    <property type="term" value="P:protein processing"/>
    <property type="evidence" value="ECO:0007669"/>
    <property type="project" value="TreeGrafter"/>
</dbReference>
<dbReference type="GO" id="GO:0008270">
    <property type="term" value="F:zinc ion binding"/>
    <property type="evidence" value="ECO:0007669"/>
    <property type="project" value="InterPro"/>
</dbReference>
<comment type="cofactor">
    <cofactor evidence="1">
        <name>Zn(2+)</name>
        <dbReference type="ChEBI" id="CHEBI:29105"/>
    </cofactor>
</comment>
<keyword evidence="7" id="KW-0862">Zinc</keyword>
<feature type="transmembrane region" description="Helical" evidence="11">
    <location>
        <begin position="1336"/>
        <end position="1360"/>
    </location>
</feature>
<keyword evidence="5" id="KW-0479">Metal-binding</keyword>
<dbReference type="EMBL" id="LR899012">
    <property type="protein sequence ID" value="CAD7087366.1"/>
    <property type="molecule type" value="Genomic_DNA"/>
</dbReference>
<evidence type="ECO:0000256" key="3">
    <source>
        <dbReference type="ARBA" id="ARBA00022645"/>
    </source>
</evidence>
<evidence type="ECO:0000313" key="15">
    <source>
        <dbReference type="Proteomes" id="UP000594454"/>
    </source>
</evidence>
<evidence type="ECO:0000256" key="12">
    <source>
        <dbReference type="SAM" id="SignalP"/>
    </source>
</evidence>
<dbReference type="PROSITE" id="PS00133">
    <property type="entry name" value="CARBOXYPEPT_ZN_2"/>
    <property type="match status" value="2"/>
</dbReference>
<evidence type="ECO:0000256" key="10">
    <source>
        <dbReference type="SAM" id="MobiDB-lite"/>
    </source>
</evidence>
<gene>
    <name evidence="14" type="ORF">HERILL_LOCUS10079</name>
</gene>
<proteinExistence type="inferred from homology"/>
<keyword evidence="12" id="KW-0732">Signal</keyword>
<dbReference type="GO" id="GO:0005615">
    <property type="term" value="C:extracellular space"/>
    <property type="evidence" value="ECO:0007669"/>
    <property type="project" value="TreeGrafter"/>
</dbReference>
<protein>
    <recommendedName>
        <fullName evidence="13">Peptidase M14 domain-containing protein</fullName>
    </recommendedName>
</protein>
<evidence type="ECO:0000256" key="5">
    <source>
        <dbReference type="ARBA" id="ARBA00022723"/>
    </source>
</evidence>
<dbReference type="InParanoid" id="A0A7R8UUL9"/>
<evidence type="ECO:0000256" key="2">
    <source>
        <dbReference type="ARBA" id="ARBA00005988"/>
    </source>
</evidence>
<feature type="active site" description="Proton donor/acceptor" evidence="9">
    <location>
        <position position="742"/>
    </location>
</feature>
<dbReference type="InterPro" id="IPR057247">
    <property type="entry name" value="CARBOXYPEPT_ZN_2"/>
</dbReference>
<dbReference type="SUPFAM" id="SSF53187">
    <property type="entry name" value="Zn-dependent exopeptidases"/>
    <property type="match status" value="3"/>
</dbReference>
<accession>A0A7R8UUL9</accession>
<dbReference type="PROSITE" id="PS52035">
    <property type="entry name" value="PEPTIDASE_M14"/>
    <property type="match status" value="2"/>
</dbReference>
<dbReference type="FunFam" id="3.40.630.10:FF:000020">
    <property type="entry name" value="Carboxypeptidase D"/>
    <property type="match status" value="1"/>
</dbReference>
<keyword evidence="4" id="KW-0645">Protease</keyword>
<dbReference type="InterPro" id="IPR000834">
    <property type="entry name" value="Peptidase_M14"/>
</dbReference>
<dbReference type="InterPro" id="IPR050753">
    <property type="entry name" value="Peptidase_M14_domain"/>
</dbReference>
<keyword evidence="6" id="KW-0378">Hydrolase</keyword>
<dbReference type="GO" id="GO:0006518">
    <property type="term" value="P:peptide metabolic process"/>
    <property type="evidence" value="ECO:0007669"/>
    <property type="project" value="TreeGrafter"/>
</dbReference>
<feature type="compositionally biased region" description="Polar residues" evidence="10">
    <location>
        <begin position="592"/>
        <end position="605"/>
    </location>
</feature>
<sequence length="1440" mass="164145">MSTMNVIFMIVGLLSSLQSYSTYTFTTKNGVSNFQSGGQISSESLYSSSALSPKFRAALDESFLINTFYRSNEQVEEILFQLEQKFPNRAKVHFIGTSLEGRRMFALEISANTQQRGLLVPMFKFIGNMHGDEPVGRELILFMAMYLLNNYGKDPEVTKLVDTTDIYLLPTMNPDGYARSVEGRCESLPSYVGRSNAAGIDLNRDFPDRLDNKVETQLKIRQPETLAIMQWVVNNPFVLSANFHGGAVVASYPFDNSIYHHECCEDSPTPDDKVFRHLARTYAQHHPIMKDGRDCNETFADGIVNGAYWYELSGGMQDFNYVFSNCFELTLELSCCKFPPASELPNEWRKNKRSMLEYLKQTHIGVKGLVQDVNGYPIRGAEVLVQGLEQKPIRTTERGEYWRLLEPGTYNVQVIAFGFNPSEVKQVTVVGSEPTRLDFSLRPVSSNNDGPYKHVRVERAKPDENGFLTPTKFEHHNFDKMEKFIFDLAESYPSITDLYSIGKSVQDRDLWVMEITKTPGQHIPGIPEFKYVANMHGNEVVGREMLLYLAKYLCEHYMIDERITTLINTTRMHFLFSMNPDGYEKSREGDKSSVTGRSNANNVDLNRNFPDQYGVNKWNEKQEPEVKAVMNWTLSIPFVLSANLHGGSLVANYPFDDSAKDFMPGNDRRTLYNPTDDNKIFQYLARLYSTAHTTMHLAKPCPLFIKEHFKEGITNGAQWYSVTGGMQDWNYVKAGVFELTLELGCEKFPVAAKLPEFWKQNREALIKYIEQVHRGAYGFIKSSIGNPVSHAMIAIDGINHVSYSSEQGDYWKLLLPGKYNLTVVARGFEPNRQEITIPDDPNSTLRLDISLMRDDPQHWSSAHDFRILKHVLKTVYNENEKINSEMAELAHDHFEIAAYNYRDADYQVEYPSLKITSNLGSPEETKLHILVLSSVFTSSPLGREMTMNLARHLLEGYKIQEPPIMRLLNSTVFHFLPILQGFDEVMGQYEKNEAICDPVISDDLADHILSPESSNRRDLLFKLFESEKFDAMLTFSAGMGNEVSHPKVRDLNKIYERFTEQILHTEFRTISPICSSNPGRLNQKNLLERITNLLQNFCHIPMYTLDVSCCRMPEEKMIADVWKSNIDKFLNFFHLAETGVEGFIRNDQGEPLRNAYFQITGNPLVFNVTKNLAHFRLMLPYGRYELVFHCHGYQEKRVHFVVTEGIVTNLGQITVVNGTDDDVLKNRGDQAENMFIYGEETANTSITGYVLDWANHPIHNAIISIIKPKHPQTAVTDNLGKYTFTNIPTGNVTVRAEAKGHLPATRTVNIPALGKSVKGVLFRLEVDESVLGLPRLVFIILAGIILVMLVVGCAFCVQLVQARSLRGDKPYYNFSMLPQQGKLFADEDELDEDELFRAPVKKGIKNQPYYDDEREPIVDTEDDSEDEIVMLDKRRAEFCD</sequence>
<feature type="active site" description="Proton donor/acceptor" evidence="9">
    <location>
        <position position="332"/>
    </location>
</feature>